<comment type="caution">
    <text evidence="2">The sequence shown here is derived from an EMBL/GenBank/DDBJ whole genome shotgun (WGS) entry which is preliminary data.</text>
</comment>
<evidence type="ECO:0000256" key="1">
    <source>
        <dbReference type="SAM" id="Phobius"/>
    </source>
</evidence>
<dbReference type="Proteomes" id="UP000673447">
    <property type="component" value="Unassembled WGS sequence"/>
</dbReference>
<keyword evidence="1" id="KW-1133">Transmembrane helix</keyword>
<name>A0A940X6F4_9GAMM</name>
<accession>A0A940X6F4</accession>
<keyword evidence="1" id="KW-0472">Membrane</keyword>
<feature type="transmembrane region" description="Helical" evidence="1">
    <location>
        <begin position="12"/>
        <end position="30"/>
    </location>
</feature>
<evidence type="ECO:0000313" key="3">
    <source>
        <dbReference type="Proteomes" id="UP000673447"/>
    </source>
</evidence>
<dbReference type="AlphaFoldDB" id="A0A940X6F4"/>
<dbReference type="EMBL" id="JAGKTC010000003">
    <property type="protein sequence ID" value="MBP3985676.1"/>
    <property type="molecule type" value="Genomic_DNA"/>
</dbReference>
<keyword evidence="3" id="KW-1185">Reference proteome</keyword>
<organism evidence="2 3">
    <name type="scientific">Pseudoxanthomonas helianthi</name>
    <dbReference type="NCBI Taxonomy" id="1453541"/>
    <lineage>
        <taxon>Bacteria</taxon>
        <taxon>Pseudomonadati</taxon>
        <taxon>Pseudomonadota</taxon>
        <taxon>Gammaproteobacteria</taxon>
        <taxon>Lysobacterales</taxon>
        <taxon>Lysobacteraceae</taxon>
        <taxon>Pseudoxanthomonas</taxon>
    </lineage>
</organism>
<keyword evidence="1" id="KW-0812">Transmembrane</keyword>
<feature type="transmembrane region" description="Helical" evidence="1">
    <location>
        <begin position="36"/>
        <end position="54"/>
    </location>
</feature>
<gene>
    <name evidence="2" type="ORF">J5837_14785</name>
</gene>
<proteinExistence type="predicted"/>
<dbReference type="RefSeq" id="WP_210537522.1">
    <property type="nucleotide sequence ID" value="NZ_JAGKTC010000003.1"/>
</dbReference>
<reference evidence="2" key="1">
    <citation type="journal article" date="2016" name="Int. J. Syst. Evol. Microbiol.">
        <title>Pseudoxanthomonas helianthi sp. nov., isolated from roots of Jerusalem artichoke (Helianthus tuberosus).</title>
        <authorList>
            <person name="Kittiwongwattana C."/>
            <person name="Thawai C."/>
        </authorList>
    </citation>
    <scope>NUCLEOTIDE SEQUENCE</scope>
    <source>
        <strain evidence="2">110414</strain>
    </source>
</reference>
<reference evidence="2" key="2">
    <citation type="submission" date="2021-03" db="EMBL/GenBank/DDBJ databases">
        <authorList>
            <person name="Cao W."/>
        </authorList>
    </citation>
    <scope>NUCLEOTIDE SEQUENCE</scope>
    <source>
        <strain evidence="2">110414</strain>
    </source>
</reference>
<evidence type="ECO:0000313" key="2">
    <source>
        <dbReference type="EMBL" id="MBP3985676.1"/>
    </source>
</evidence>
<sequence length="57" mass="5817">MFNLSAPTAGMFFISLLLGGIGVAAKLGYIPALAPHAFWVVTAGLAALLLGNLFKGL</sequence>
<protein>
    <submittedName>
        <fullName evidence="2">Uncharacterized protein</fullName>
    </submittedName>
</protein>